<dbReference type="PANTHER" id="PTHR46847">
    <property type="entry name" value="D-ALLOSE-BINDING PERIPLASMIC PROTEIN-RELATED"/>
    <property type="match status" value="1"/>
</dbReference>
<keyword evidence="3 4" id="KW-0732">Signal</keyword>
<dbReference type="AlphaFoldDB" id="A0A9D0ZGS2"/>
<reference evidence="6" key="2">
    <citation type="journal article" date="2021" name="PeerJ">
        <title>Extensive microbial diversity within the chicken gut microbiome revealed by metagenomics and culture.</title>
        <authorList>
            <person name="Gilroy R."/>
            <person name="Ravi A."/>
            <person name="Getino M."/>
            <person name="Pursley I."/>
            <person name="Horton D.L."/>
            <person name="Alikhan N.F."/>
            <person name="Baker D."/>
            <person name="Gharbi K."/>
            <person name="Hall N."/>
            <person name="Watson M."/>
            <person name="Adriaenssens E.M."/>
            <person name="Foster-Nyarko E."/>
            <person name="Jarju S."/>
            <person name="Secka A."/>
            <person name="Antonio M."/>
            <person name="Oren A."/>
            <person name="Chaudhuri R.R."/>
            <person name="La Ragione R."/>
            <person name="Hildebrand F."/>
            <person name="Pallen M.J."/>
        </authorList>
    </citation>
    <scope>NUCLEOTIDE SEQUENCE</scope>
    <source>
        <strain evidence="6">ChiSjej1B19-3389</strain>
    </source>
</reference>
<gene>
    <name evidence="6" type="ORF">IAD32_01885</name>
</gene>
<dbReference type="InterPro" id="IPR025997">
    <property type="entry name" value="SBP_2_dom"/>
</dbReference>
<accession>A0A9D0ZGS2</accession>
<feature type="domain" description="Periplasmic binding protein" evidence="5">
    <location>
        <begin position="47"/>
        <end position="301"/>
    </location>
</feature>
<dbReference type="EMBL" id="DVFW01000013">
    <property type="protein sequence ID" value="HIQ80019.1"/>
    <property type="molecule type" value="Genomic_DNA"/>
</dbReference>
<organism evidence="6 7">
    <name type="scientific">Candidatus Scatavimonas merdigallinarum</name>
    <dbReference type="NCBI Taxonomy" id="2840914"/>
    <lineage>
        <taxon>Bacteria</taxon>
        <taxon>Bacillati</taxon>
        <taxon>Bacillota</taxon>
        <taxon>Clostridia</taxon>
        <taxon>Eubacteriales</taxon>
        <taxon>Oscillospiraceae</taxon>
        <taxon>Oscillospiraceae incertae sedis</taxon>
        <taxon>Candidatus Scatavimonas</taxon>
    </lineage>
</organism>
<evidence type="ECO:0000259" key="5">
    <source>
        <dbReference type="Pfam" id="PF13407"/>
    </source>
</evidence>
<dbReference type="Pfam" id="PF13407">
    <property type="entry name" value="Peripla_BP_4"/>
    <property type="match status" value="1"/>
</dbReference>
<comment type="caution">
    <text evidence="6">The sequence shown here is derived from an EMBL/GenBank/DDBJ whole genome shotgun (WGS) entry which is preliminary data.</text>
</comment>
<protein>
    <submittedName>
        <fullName evidence="6">Substrate-binding domain-containing protein</fullName>
    </submittedName>
</protein>
<proteinExistence type="inferred from homology"/>
<comment type="subcellular location">
    <subcellularLocation>
        <location evidence="1">Cell envelope</location>
    </subcellularLocation>
</comment>
<comment type="similarity">
    <text evidence="2">Belongs to the bacterial solute-binding protein 2 family.</text>
</comment>
<dbReference type="GO" id="GO:0030246">
    <property type="term" value="F:carbohydrate binding"/>
    <property type="evidence" value="ECO:0007669"/>
    <property type="project" value="UniProtKB-ARBA"/>
</dbReference>
<feature type="signal peptide" evidence="4">
    <location>
        <begin position="1"/>
        <end position="24"/>
    </location>
</feature>
<feature type="chain" id="PRO_5038548265" evidence="4">
    <location>
        <begin position="25"/>
        <end position="324"/>
    </location>
</feature>
<evidence type="ECO:0000256" key="1">
    <source>
        <dbReference type="ARBA" id="ARBA00004196"/>
    </source>
</evidence>
<name>A0A9D0ZGS2_9FIRM</name>
<evidence type="ECO:0000313" key="6">
    <source>
        <dbReference type="EMBL" id="HIQ80019.1"/>
    </source>
</evidence>
<dbReference type="PANTHER" id="PTHR46847:SF1">
    <property type="entry name" value="D-ALLOSE-BINDING PERIPLASMIC PROTEIN-RELATED"/>
    <property type="match status" value="1"/>
</dbReference>
<reference evidence="6" key="1">
    <citation type="submission" date="2020-10" db="EMBL/GenBank/DDBJ databases">
        <authorList>
            <person name="Gilroy R."/>
        </authorList>
    </citation>
    <scope>NUCLEOTIDE SEQUENCE</scope>
    <source>
        <strain evidence="6">ChiSjej1B19-3389</strain>
    </source>
</reference>
<evidence type="ECO:0000256" key="4">
    <source>
        <dbReference type="SAM" id="SignalP"/>
    </source>
</evidence>
<dbReference type="Proteomes" id="UP000886787">
    <property type="component" value="Unassembled WGS sequence"/>
</dbReference>
<sequence length="324" mass="33637">MKKILAIVMSLVLVLLLGACSTEGNPSSSSNPSSDNSSNQAEKEITIGVTFMTLNSPFFEAMQRGVQEEADKSGVKAVISDAQLNSAQQISSVENLIAQKVDVILLNAVDSKAIVPAVEAANEAGIPVICLDVMAEGGEVAAFIASNNVAAGEMGGEFIAEQLGGKGDVVILDGPPISSFQDRAQGFENALKNYPDINIVQHINAVENSMTAFVTAADNILSAHPDLSAVLAVNDYGSIAVESAVKSAAKDFDVISVGVDGMEDAVNAIVNGDVVAGSVAQQPAEMGRIGIQTAIKLVNGETVEETIDVPLKMLTKETAEGFSW</sequence>
<evidence type="ECO:0000256" key="3">
    <source>
        <dbReference type="ARBA" id="ARBA00022729"/>
    </source>
</evidence>
<dbReference type="InterPro" id="IPR028082">
    <property type="entry name" value="Peripla_BP_I"/>
</dbReference>
<evidence type="ECO:0000313" key="7">
    <source>
        <dbReference type="Proteomes" id="UP000886787"/>
    </source>
</evidence>
<evidence type="ECO:0000256" key="2">
    <source>
        <dbReference type="ARBA" id="ARBA00007639"/>
    </source>
</evidence>
<dbReference type="Gene3D" id="3.40.50.2300">
    <property type="match status" value="2"/>
</dbReference>
<dbReference type="PROSITE" id="PS51257">
    <property type="entry name" value="PROKAR_LIPOPROTEIN"/>
    <property type="match status" value="1"/>
</dbReference>
<dbReference type="GO" id="GO:0030313">
    <property type="term" value="C:cell envelope"/>
    <property type="evidence" value="ECO:0007669"/>
    <property type="project" value="UniProtKB-SubCell"/>
</dbReference>
<dbReference type="SUPFAM" id="SSF53822">
    <property type="entry name" value="Periplasmic binding protein-like I"/>
    <property type="match status" value="1"/>
</dbReference>